<keyword evidence="3" id="KW-0804">Transcription</keyword>
<dbReference type="SUPFAM" id="SSF48008">
    <property type="entry name" value="GntR ligand-binding domain-like"/>
    <property type="match status" value="1"/>
</dbReference>
<gene>
    <name evidence="5" type="ORF">PB01_04355</name>
</gene>
<dbReference type="SMART" id="SM00345">
    <property type="entry name" value="HTH_GNTR"/>
    <property type="match status" value="1"/>
</dbReference>
<dbReference type="SUPFAM" id="SSF46785">
    <property type="entry name" value="Winged helix' DNA-binding domain"/>
    <property type="match status" value="1"/>
</dbReference>
<evidence type="ECO:0000256" key="2">
    <source>
        <dbReference type="ARBA" id="ARBA00023125"/>
    </source>
</evidence>
<dbReference type="InterPro" id="IPR036388">
    <property type="entry name" value="WH-like_DNA-bd_sf"/>
</dbReference>
<dbReference type="Pfam" id="PF07729">
    <property type="entry name" value="FCD"/>
    <property type="match status" value="1"/>
</dbReference>
<dbReference type="PANTHER" id="PTHR43537:SF24">
    <property type="entry name" value="GLUCONATE OPERON TRANSCRIPTIONAL REPRESSOR"/>
    <property type="match status" value="1"/>
</dbReference>
<dbReference type="InterPro" id="IPR036390">
    <property type="entry name" value="WH_DNA-bd_sf"/>
</dbReference>
<dbReference type="EMBL" id="CP031223">
    <property type="protein sequence ID" value="QFF98110.1"/>
    <property type="molecule type" value="Genomic_DNA"/>
</dbReference>
<keyword evidence="2" id="KW-0238">DNA-binding</keyword>
<evidence type="ECO:0000313" key="5">
    <source>
        <dbReference type="EMBL" id="QFF98110.1"/>
    </source>
</evidence>
<proteinExistence type="predicted"/>
<sequence length="213" mass="24495">MFDNQNLSDHVVTLIRKMILNGTLKPGERINQAQLAEKLQISRGPIREALRLLQNEGLIKYELNKGTYITTLSNEDAYEIYTLRGLLEGKAAQLALKNIQVQDFDRLQELMEGFEKSFIENDLESQAQYDILFHQTVVRASKHNRLIHMHQQLDTQVGAMFFTVASIAPVRAKKVVENHQKLIDALKSGNEEYVQKEFSEHYNNALLDLLKNN</sequence>
<dbReference type="RefSeq" id="WP_151699054.1">
    <property type="nucleotide sequence ID" value="NZ_CP031223.1"/>
</dbReference>
<name>A0A5J6SJP7_9BACI</name>
<organism evidence="5 6">
    <name type="scientific">Psychrobacillus glaciei</name>
    <dbReference type="NCBI Taxonomy" id="2283160"/>
    <lineage>
        <taxon>Bacteria</taxon>
        <taxon>Bacillati</taxon>
        <taxon>Bacillota</taxon>
        <taxon>Bacilli</taxon>
        <taxon>Bacillales</taxon>
        <taxon>Bacillaceae</taxon>
        <taxon>Psychrobacillus</taxon>
    </lineage>
</organism>
<dbReference type="PRINTS" id="PR00035">
    <property type="entry name" value="HTHGNTR"/>
</dbReference>
<accession>A0A5J6SJP7</accession>
<dbReference type="PROSITE" id="PS50949">
    <property type="entry name" value="HTH_GNTR"/>
    <property type="match status" value="1"/>
</dbReference>
<protein>
    <submittedName>
        <fullName evidence="5">GntR family transcriptional regulator</fullName>
    </submittedName>
</protein>
<evidence type="ECO:0000313" key="6">
    <source>
        <dbReference type="Proteomes" id="UP000325517"/>
    </source>
</evidence>
<evidence type="ECO:0000256" key="1">
    <source>
        <dbReference type="ARBA" id="ARBA00023015"/>
    </source>
</evidence>
<dbReference type="Pfam" id="PF00392">
    <property type="entry name" value="GntR"/>
    <property type="match status" value="1"/>
</dbReference>
<dbReference type="Gene3D" id="1.10.10.10">
    <property type="entry name" value="Winged helix-like DNA-binding domain superfamily/Winged helix DNA-binding domain"/>
    <property type="match status" value="1"/>
</dbReference>
<dbReference type="CDD" id="cd07377">
    <property type="entry name" value="WHTH_GntR"/>
    <property type="match status" value="1"/>
</dbReference>
<dbReference type="InterPro" id="IPR008920">
    <property type="entry name" value="TF_FadR/GntR_C"/>
</dbReference>
<dbReference type="OrthoDB" id="2592645at2"/>
<evidence type="ECO:0000259" key="4">
    <source>
        <dbReference type="PROSITE" id="PS50949"/>
    </source>
</evidence>
<reference evidence="5 6" key="1">
    <citation type="submission" date="2018-07" db="EMBL/GenBank/DDBJ databases">
        <title>Complete genome sequence of Psychrobacillus sp. PB01, isolated from iceberg, and comparative genome analysis of Psychrobacillus strains.</title>
        <authorList>
            <person name="Lee P.C."/>
        </authorList>
    </citation>
    <scope>NUCLEOTIDE SEQUENCE [LARGE SCALE GENOMIC DNA]</scope>
    <source>
        <strain evidence="5 6">PB01</strain>
    </source>
</reference>
<evidence type="ECO:0000256" key="3">
    <source>
        <dbReference type="ARBA" id="ARBA00023163"/>
    </source>
</evidence>
<dbReference type="AlphaFoldDB" id="A0A5J6SJP7"/>
<keyword evidence="1" id="KW-0805">Transcription regulation</keyword>
<dbReference type="Proteomes" id="UP000325517">
    <property type="component" value="Chromosome"/>
</dbReference>
<dbReference type="GO" id="GO:0003700">
    <property type="term" value="F:DNA-binding transcription factor activity"/>
    <property type="evidence" value="ECO:0007669"/>
    <property type="project" value="InterPro"/>
</dbReference>
<dbReference type="InterPro" id="IPR000524">
    <property type="entry name" value="Tscrpt_reg_HTH_GntR"/>
</dbReference>
<dbReference type="GO" id="GO:0003677">
    <property type="term" value="F:DNA binding"/>
    <property type="evidence" value="ECO:0007669"/>
    <property type="project" value="UniProtKB-KW"/>
</dbReference>
<dbReference type="Gene3D" id="1.20.120.530">
    <property type="entry name" value="GntR ligand-binding domain-like"/>
    <property type="match status" value="1"/>
</dbReference>
<dbReference type="InterPro" id="IPR011711">
    <property type="entry name" value="GntR_C"/>
</dbReference>
<dbReference type="SMART" id="SM00895">
    <property type="entry name" value="FCD"/>
    <property type="match status" value="1"/>
</dbReference>
<keyword evidence="6" id="KW-1185">Reference proteome</keyword>
<feature type="domain" description="HTH gntR-type" evidence="4">
    <location>
        <begin position="5"/>
        <end position="72"/>
    </location>
</feature>
<dbReference type="KEGG" id="psyo:PB01_04355"/>
<dbReference type="PANTHER" id="PTHR43537">
    <property type="entry name" value="TRANSCRIPTIONAL REGULATOR, GNTR FAMILY"/>
    <property type="match status" value="1"/>
</dbReference>